<dbReference type="Pfam" id="PF13906">
    <property type="entry name" value="AA_permease_C"/>
    <property type="match status" value="1"/>
</dbReference>
<sequence length="639" mass="68715">MSCSVVKSFLVSLSRRKPLEPDGEESTFNRCLTTLDLVALGVGSTLGAGVYVLSGEVARDTAGPSIIISFFIAALASIFAGLCYAEFGARVPKTGSAYLYSYVTVGELLAFISGWNLLLSYVIGTSTVALAWSGTFDELIGGVMSKYFAENAAMGLPGLAPYPDVFAAALIVLLSGLLSFGVKESTMINKIFTAINILVLLFVIISGFIKGDISNWKISKEDVLNATAINGTDIANATSEFGVGGFFPYGFGGTVAGAATCFYAFVGFDCIATTGEEVKNPKKSVPISIVVSLLICFLAYFAVSAALTLMMPYYLLSETSPLPIAFDYIGWGPAKYAVAVGSLCALSTSLLGSMFPMPRVLFAMARDGLLFKPLSKVTTRGSPAIATISSGIVAAIMALLFDLNALVELMSIGTLFAYTLVAVCILILRYTYLLTPCSYVFTLLCKSTDFFVVVVGTRWVHLKTQNLRSQNQRKSLASSNLQKHPTLPQLLCILALCITLSQGMEALANTQAWSIVLVCIFGVLLLVNLFLIWRHPENPTKASNLTFLHFLLLQVPLIPLLPLLSTLINVYLMVQLGGQTWIRYAVWMLIGMMAIFLFEKIKGALSSWVTTTLLFSSLLQGYLSILSTECVTASRGSDS</sequence>
<dbReference type="GO" id="GO:0097638">
    <property type="term" value="P:L-arginine import across plasma membrane"/>
    <property type="evidence" value="ECO:0007669"/>
    <property type="project" value="TreeGrafter"/>
</dbReference>
<reference evidence="15" key="1">
    <citation type="submission" date="2025-08" db="UniProtKB">
        <authorList>
            <consortium name="Ensembl"/>
        </authorList>
    </citation>
    <scope>IDENTIFICATION</scope>
</reference>
<organism evidence="15 16">
    <name type="scientific">Neolamprologus brichardi</name>
    <name type="common">Fairy cichlid</name>
    <name type="synonym">Lamprologus brichardi</name>
    <dbReference type="NCBI Taxonomy" id="32507"/>
    <lineage>
        <taxon>Eukaryota</taxon>
        <taxon>Metazoa</taxon>
        <taxon>Chordata</taxon>
        <taxon>Craniata</taxon>
        <taxon>Vertebrata</taxon>
        <taxon>Euteleostomi</taxon>
        <taxon>Actinopterygii</taxon>
        <taxon>Neopterygii</taxon>
        <taxon>Teleostei</taxon>
        <taxon>Neoteleostei</taxon>
        <taxon>Acanthomorphata</taxon>
        <taxon>Ovalentaria</taxon>
        <taxon>Cichlomorphae</taxon>
        <taxon>Cichliformes</taxon>
        <taxon>Cichlidae</taxon>
        <taxon>African cichlids</taxon>
        <taxon>Pseudocrenilabrinae</taxon>
        <taxon>Lamprologini</taxon>
        <taxon>Neolamprologus</taxon>
    </lineage>
</organism>
<feature type="transmembrane region" description="Helical" evidence="13">
    <location>
        <begin position="66"/>
        <end position="87"/>
    </location>
</feature>
<keyword evidence="8 13" id="KW-0472">Membrane</keyword>
<feature type="transmembrane region" description="Helical" evidence="13">
    <location>
        <begin position="35"/>
        <end position="54"/>
    </location>
</feature>
<comment type="catalytic activity">
    <reaction evidence="12">
        <text>L-ornithine(in) = L-ornithine(out)</text>
        <dbReference type="Rhea" id="RHEA:71199"/>
        <dbReference type="ChEBI" id="CHEBI:46911"/>
    </reaction>
</comment>
<name>A0A3Q4MVJ2_NEOBR</name>
<reference evidence="15" key="2">
    <citation type="submission" date="2025-09" db="UniProtKB">
        <authorList>
            <consortium name="Ensembl"/>
        </authorList>
    </citation>
    <scope>IDENTIFICATION</scope>
</reference>
<dbReference type="STRING" id="32507.ENSNBRP00000020494"/>
<feature type="transmembrane region" description="Helical" evidence="13">
    <location>
        <begin position="604"/>
        <end position="625"/>
    </location>
</feature>
<evidence type="ECO:0000313" key="15">
    <source>
        <dbReference type="Ensembl" id="ENSNBRP00000020494.1"/>
    </source>
</evidence>
<dbReference type="GO" id="GO:0005886">
    <property type="term" value="C:plasma membrane"/>
    <property type="evidence" value="ECO:0007669"/>
    <property type="project" value="UniProtKB-SubCell"/>
</dbReference>
<dbReference type="NCBIfam" id="TIGR00906">
    <property type="entry name" value="2A0303"/>
    <property type="match status" value="1"/>
</dbReference>
<evidence type="ECO:0000256" key="7">
    <source>
        <dbReference type="ARBA" id="ARBA00022989"/>
    </source>
</evidence>
<dbReference type="GO" id="GO:0000064">
    <property type="term" value="F:L-ornithine transmembrane transporter activity"/>
    <property type="evidence" value="ECO:0007669"/>
    <property type="project" value="TreeGrafter"/>
</dbReference>
<evidence type="ECO:0000256" key="12">
    <source>
        <dbReference type="ARBA" id="ARBA00034450"/>
    </source>
</evidence>
<evidence type="ECO:0000256" key="11">
    <source>
        <dbReference type="ARBA" id="ARBA00034423"/>
    </source>
</evidence>
<feature type="transmembrane region" description="Helical" evidence="13">
    <location>
        <begin position="191"/>
        <end position="209"/>
    </location>
</feature>
<comment type="subcellular location">
    <subcellularLocation>
        <location evidence="1">Cell membrane</location>
        <topology evidence="1">Multi-pass membrane protein</topology>
    </subcellularLocation>
</comment>
<dbReference type="InterPro" id="IPR029485">
    <property type="entry name" value="CAT_C"/>
</dbReference>
<comment type="similarity">
    <text evidence="2">Belongs to the amino acid-polyamine-organocation (APC) superfamily. Cationic amino acid transporter (CAT) (TC 2.A.3.3) family.</text>
</comment>
<feature type="transmembrane region" description="Helical" evidence="13">
    <location>
        <begin position="440"/>
        <end position="461"/>
    </location>
</feature>
<feature type="transmembrane region" description="Helical" evidence="13">
    <location>
        <begin position="512"/>
        <end position="533"/>
    </location>
</feature>
<feature type="transmembrane region" description="Helical" evidence="13">
    <location>
        <begin position="409"/>
        <end position="428"/>
    </location>
</feature>
<dbReference type="PIRSF" id="PIRSF006060">
    <property type="entry name" value="AA_transporter"/>
    <property type="match status" value="1"/>
</dbReference>
<evidence type="ECO:0000256" key="13">
    <source>
        <dbReference type="SAM" id="Phobius"/>
    </source>
</evidence>
<feature type="transmembrane region" description="Helical" evidence="13">
    <location>
        <begin position="553"/>
        <end position="574"/>
    </location>
</feature>
<comment type="catalytic activity">
    <reaction evidence="10">
        <text>L-lysine(in) = L-lysine(out)</text>
        <dbReference type="Rhea" id="RHEA:70935"/>
        <dbReference type="ChEBI" id="CHEBI:32551"/>
    </reaction>
</comment>
<keyword evidence="4" id="KW-1003">Cell membrane</keyword>
<evidence type="ECO:0000256" key="3">
    <source>
        <dbReference type="ARBA" id="ARBA00022448"/>
    </source>
</evidence>
<feature type="transmembrane region" description="Helical" evidence="13">
    <location>
        <begin position="99"/>
        <end position="123"/>
    </location>
</feature>
<evidence type="ECO:0000256" key="6">
    <source>
        <dbReference type="ARBA" id="ARBA00022970"/>
    </source>
</evidence>
<dbReference type="AlphaFoldDB" id="A0A3Q4MVJ2"/>
<protein>
    <submittedName>
        <fullName evidence="15">Platelet-derived growth factor receptor-like protein-like</fullName>
    </submittedName>
</protein>
<evidence type="ECO:0000256" key="5">
    <source>
        <dbReference type="ARBA" id="ARBA00022692"/>
    </source>
</evidence>
<dbReference type="GO" id="GO:0061459">
    <property type="term" value="F:L-arginine transmembrane transporter activity"/>
    <property type="evidence" value="ECO:0007669"/>
    <property type="project" value="TreeGrafter"/>
</dbReference>
<evidence type="ECO:0000256" key="9">
    <source>
        <dbReference type="ARBA" id="ARBA00023180"/>
    </source>
</evidence>
<dbReference type="Proteomes" id="UP000261580">
    <property type="component" value="Unassembled WGS sequence"/>
</dbReference>
<keyword evidence="16" id="KW-1185">Reference proteome</keyword>
<keyword evidence="5 13" id="KW-0812">Transmembrane</keyword>
<keyword evidence="7 13" id="KW-1133">Transmembrane helix</keyword>
<dbReference type="GeneTree" id="ENSGT00940000164978"/>
<dbReference type="InterPro" id="IPR002293">
    <property type="entry name" value="AA/rel_permease1"/>
</dbReference>
<feature type="transmembrane region" description="Helical" evidence="13">
    <location>
        <begin position="246"/>
        <end position="266"/>
    </location>
</feature>
<evidence type="ECO:0000256" key="8">
    <source>
        <dbReference type="ARBA" id="ARBA00023136"/>
    </source>
</evidence>
<dbReference type="Ensembl" id="ENSNBRT00000021048.1">
    <property type="protein sequence ID" value="ENSNBRP00000020494.1"/>
    <property type="gene ID" value="ENSNBRG00000015615.1"/>
</dbReference>
<accession>A0A3Q4MVJ2</accession>
<feature type="transmembrane region" description="Helical" evidence="13">
    <location>
        <begin position="165"/>
        <end position="182"/>
    </location>
</feature>
<dbReference type="InterPro" id="IPR004755">
    <property type="entry name" value="Cat_AA_permease"/>
</dbReference>
<feature type="transmembrane region" description="Helical" evidence="13">
    <location>
        <begin position="287"/>
        <end position="316"/>
    </location>
</feature>
<feature type="transmembrane region" description="Helical" evidence="13">
    <location>
        <begin position="383"/>
        <end position="403"/>
    </location>
</feature>
<proteinExistence type="inferred from homology"/>
<evidence type="ECO:0000256" key="1">
    <source>
        <dbReference type="ARBA" id="ARBA00004651"/>
    </source>
</evidence>
<feature type="domain" description="Cationic amino acid transporter C-terminal" evidence="14">
    <location>
        <begin position="554"/>
        <end position="598"/>
    </location>
</feature>
<evidence type="ECO:0000256" key="4">
    <source>
        <dbReference type="ARBA" id="ARBA00022475"/>
    </source>
</evidence>
<keyword evidence="3" id="KW-0813">Transport</keyword>
<evidence type="ECO:0000256" key="2">
    <source>
        <dbReference type="ARBA" id="ARBA00008572"/>
    </source>
</evidence>
<dbReference type="FunFam" id="1.20.1740.10:FF:000009">
    <property type="entry name" value="Low affinity cationic amino acid transporter 2"/>
    <property type="match status" value="1"/>
</dbReference>
<feature type="transmembrane region" description="Helical" evidence="13">
    <location>
        <begin position="336"/>
        <end position="362"/>
    </location>
</feature>
<keyword evidence="6" id="KW-0029">Amino-acid transport</keyword>
<dbReference type="Gene3D" id="1.20.1740.10">
    <property type="entry name" value="Amino acid/polyamine transporter I"/>
    <property type="match status" value="2"/>
</dbReference>
<keyword evidence="9" id="KW-0325">Glycoprotein</keyword>
<evidence type="ECO:0000313" key="16">
    <source>
        <dbReference type="Proteomes" id="UP000261580"/>
    </source>
</evidence>
<dbReference type="Bgee" id="ENSNBRG00000015615">
    <property type="expression patterns" value="Expressed in camera-type eye and 2 other cell types or tissues"/>
</dbReference>
<comment type="catalytic activity">
    <reaction evidence="11">
        <text>L-arginine(in) = L-arginine(out)</text>
        <dbReference type="Rhea" id="RHEA:32143"/>
        <dbReference type="ChEBI" id="CHEBI:32682"/>
    </reaction>
</comment>
<evidence type="ECO:0000259" key="14">
    <source>
        <dbReference type="Pfam" id="PF13906"/>
    </source>
</evidence>
<dbReference type="GO" id="GO:0015189">
    <property type="term" value="F:L-lysine transmembrane transporter activity"/>
    <property type="evidence" value="ECO:0007669"/>
    <property type="project" value="TreeGrafter"/>
</dbReference>
<evidence type="ECO:0000256" key="10">
    <source>
        <dbReference type="ARBA" id="ARBA00034422"/>
    </source>
</evidence>
<dbReference type="PANTHER" id="PTHR43243">
    <property type="entry name" value="INNER MEMBRANE TRANSPORTER YGJI-RELATED"/>
    <property type="match status" value="1"/>
</dbReference>
<dbReference type="Pfam" id="PF13520">
    <property type="entry name" value="AA_permease_2"/>
    <property type="match status" value="1"/>
</dbReference>
<dbReference type="PANTHER" id="PTHR43243:SF19">
    <property type="entry name" value="CATIONIC AMINO ACID TRANSPORTER C-TERMINAL DOMAIN-CONTAINING PROTEIN"/>
    <property type="match status" value="1"/>
</dbReference>
<feature type="transmembrane region" description="Helical" evidence="13">
    <location>
        <begin position="581"/>
        <end position="598"/>
    </location>
</feature>